<accession>A0AAU9BP25</accession>
<organism evidence="1 2">
    <name type="scientific">Enterobacter roggenkampii</name>
    <dbReference type="NCBI Taxonomy" id="1812935"/>
    <lineage>
        <taxon>Bacteria</taxon>
        <taxon>Pseudomonadati</taxon>
        <taxon>Pseudomonadota</taxon>
        <taxon>Gammaproteobacteria</taxon>
        <taxon>Enterobacterales</taxon>
        <taxon>Enterobacteriaceae</taxon>
        <taxon>Enterobacter</taxon>
        <taxon>Enterobacter cloacae complex</taxon>
    </lineage>
</organism>
<reference evidence="1" key="1">
    <citation type="journal article" date="2020" name="J Glob Antimicrob Resist">
        <title>Genomic characterization of clinical Enterobacter roggenkampii co-harboring blaIMP-1- and blaGES-5-encoding IncP6 and mcr-9-encoding IncHI2 plasmids isolated in Japan.</title>
        <authorList>
            <person name="Umeda K."/>
            <person name="Nakamura H."/>
            <person name="Fukuda A."/>
            <person name="Matsumoto Y."/>
            <person name="Motooka D."/>
            <person name="Nakamura S."/>
            <person name="Yasui Y."/>
            <person name="Yoshida H."/>
            <person name="Kawahara R."/>
        </authorList>
    </citation>
    <scope>NUCLEOTIDE SEQUENCE</scope>
    <source>
        <strain evidence="1">OIPH-N260</strain>
    </source>
</reference>
<evidence type="ECO:0000313" key="1">
    <source>
        <dbReference type="EMBL" id="BCL43621.1"/>
    </source>
</evidence>
<dbReference type="AlphaFoldDB" id="A0AAU9BP25"/>
<dbReference type="EMBL" id="AP023447">
    <property type="protein sequence ID" value="BCL43621.1"/>
    <property type="molecule type" value="Genomic_DNA"/>
</dbReference>
<dbReference type="Proteomes" id="UP000595858">
    <property type="component" value="Chromosome"/>
</dbReference>
<proteinExistence type="predicted"/>
<protein>
    <submittedName>
        <fullName evidence="1">Uncharacterized protein</fullName>
    </submittedName>
</protein>
<gene>
    <name evidence="1" type="ORF">OIPHN260_31230</name>
</gene>
<sequence>MRLISHKFSDLINLDVKEGRRRSVKRGNYRDFAGVIPVEYSGSARLTEK</sequence>
<evidence type="ECO:0000313" key="2">
    <source>
        <dbReference type="Proteomes" id="UP000595858"/>
    </source>
</evidence>
<name>A0AAU9BP25_9ENTR</name>